<organism evidence="1 2">
    <name type="scientific">Flavobacterium aquidurense</name>
    <dbReference type="NCBI Taxonomy" id="362413"/>
    <lineage>
        <taxon>Bacteria</taxon>
        <taxon>Pseudomonadati</taxon>
        <taxon>Bacteroidota</taxon>
        <taxon>Flavobacteriia</taxon>
        <taxon>Flavobacteriales</taxon>
        <taxon>Flavobacteriaceae</taxon>
        <taxon>Flavobacterium</taxon>
    </lineage>
</organism>
<dbReference type="STRING" id="362413.RC62_2669"/>
<dbReference type="RefSeq" id="WP_055098240.1">
    <property type="nucleotide sequence ID" value="NZ_JRLF01000015.1"/>
</dbReference>
<protein>
    <recommendedName>
        <fullName evidence="3">Type VI secretion system needle protein Hcp</fullName>
    </recommendedName>
</protein>
<comment type="caution">
    <text evidence="1">The sequence shown here is derived from an EMBL/GenBank/DDBJ whole genome shotgun (WGS) entry which is preliminary data.</text>
</comment>
<evidence type="ECO:0000313" key="1">
    <source>
        <dbReference type="EMBL" id="KQB37503.1"/>
    </source>
</evidence>
<dbReference type="PATRIC" id="fig|362413.3.peg.2616"/>
<accession>A0A0Q0XNY0</accession>
<dbReference type="Pfam" id="PF17642">
    <property type="entry name" value="TssD"/>
    <property type="match status" value="1"/>
</dbReference>
<sequence length="131" mass="14692">MAFKAILEFEGNEYQVLFSKVEMMRHTDGKGAVSSEIKGGRLNIKVKSTENTTVIEQAVNSQHKPVSGKVKFFKPDSEQVMKEITFENAFIVFFSEQLEALAENPMITEITFSAEKIVLGNATLDNNWAKV</sequence>
<dbReference type="OrthoDB" id="955509at2"/>
<dbReference type="AlphaFoldDB" id="A0A0Q0XNY0"/>
<dbReference type="Proteomes" id="UP000050443">
    <property type="component" value="Unassembled WGS sequence"/>
</dbReference>
<gene>
    <name evidence="1" type="ORF">RC62_2669</name>
</gene>
<dbReference type="EMBL" id="JRLF01000015">
    <property type="protein sequence ID" value="KQB37503.1"/>
    <property type="molecule type" value="Genomic_DNA"/>
</dbReference>
<name>A0A0Q0XNY0_9FLAO</name>
<evidence type="ECO:0000313" key="2">
    <source>
        <dbReference type="Proteomes" id="UP000050443"/>
    </source>
</evidence>
<dbReference type="GO" id="GO:0033104">
    <property type="term" value="C:type VI protein secretion system complex"/>
    <property type="evidence" value="ECO:0007669"/>
    <property type="project" value="InterPro"/>
</dbReference>
<dbReference type="InterPro" id="IPR041408">
    <property type="entry name" value="Hcp_Tssd"/>
</dbReference>
<evidence type="ECO:0008006" key="3">
    <source>
        <dbReference type="Google" id="ProtNLM"/>
    </source>
</evidence>
<reference evidence="1 2" key="1">
    <citation type="submission" date="2014-09" db="EMBL/GenBank/DDBJ databases">
        <title>Genome sequence of Flavobacterium aquidurense RC62.</title>
        <authorList>
            <person name="Kim J.F."/>
            <person name="Kwak M.-J."/>
        </authorList>
    </citation>
    <scope>NUCLEOTIDE SEQUENCE [LARGE SCALE GENOMIC DNA]</scope>
    <source>
        <strain evidence="1 2">RC62</strain>
    </source>
</reference>
<proteinExistence type="predicted"/>